<proteinExistence type="predicted"/>
<dbReference type="Proteomes" id="UP000014540">
    <property type="component" value="Unassembled WGS sequence"/>
</dbReference>
<keyword evidence="4" id="KW-1185">Reference proteome</keyword>
<gene>
    <name evidence="3" type="ORF">LEP1GSC058_4139</name>
</gene>
<dbReference type="Pfam" id="PF01494">
    <property type="entry name" value="FAD_binding_3"/>
    <property type="match status" value="1"/>
</dbReference>
<dbReference type="Gene3D" id="3.50.50.60">
    <property type="entry name" value="FAD/NAD(P)-binding domain"/>
    <property type="match status" value="1"/>
</dbReference>
<organism evidence="3 4">
    <name type="scientific">Leptospira fainei serovar Hurstbridge str. BUT 6</name>
    <dbReference type="NCBI Taxonomy" id="1193011"/>
    <lineage>
        <taxon>Bacteria</taxon>
        <taxon>Pseudomonadati</taxon>
        <taxon>Spirochaetota</taxon>
        <taxon>Spirochaetia</taxon>
        <taxon>Leptospirales</taxon>
        <taxon>Leptospiraceae</taxon>
        <taxon>Leptospira</taxon>
    </lineage>
</organism>
<dbReference type="NCBIfam" id="NF004829">
    <property type="entry name" value="PRK06183.1-3"/>
    <property type="match status" value="1"/>
</dbReference>
<dbReference type="PANTHER" id="PTHR43476:SF3">
    <property type="entry name" value="FAD-BINDING MONOOXYGENASE"/>
    <property type="match status" value="1"/>
</dbReference>
<dbReference type="GO" id="GO:0019622">
    <property type="term" value="P:3-(3-hydroxy)phenylpropionate catabolic process"/>
    <property type="evidence" value="ECO:0007669"/>
    <property type="project" value="TreeGrafter"/>
</dbReference>
<feature type="domain" description="FAD-binding" evidence="2">
    <location>
        <begin position="12"/>
        <end position="368"/>
    </location>
</feature>
<name>S3V9Y1_9LEPT</name>
<sequence length="580" mass="65986">MENSNNLKEILYDVAIIGLGPVGLTLAHILGKKGLNVIVLEKEPVFYGNARAVYTDDECLRIFQAAGVVEEVYKDMMYDIPVQFTKGNGTPIVQYTPTSTPYGWPIINFFYQPYLETKLAEKLQKYPNVTILRGREFQSLDQDSVGVNVYHIASEGSAYGQKVENPKSKDQEDRQIARASFVVGCDGGRSKVRDFLNIKLTGKSFPEPWLVVDLKQKNVELGLRHLPYFNFFCDPNGPVVSCPQPDGYHRFEFRLKAGTTKEFMEKPETVRMLLSRYVNPDLFEVKRRLVYTFNGLVADKWRDSRVFLAGDAAHMTPQFMGQGMSSGVRDAFNLGWKLIEVLGGRAGSKFLDTYQNERYDHAKAMIQVSVQLKDVVSLQNRFLAAIRDWLLRLIKIIPSLYDIFREGKFKPKPKYKNGTYFGLPRNSENRHAGTPMPQPDLQIMDCRIKKMDDIIGSSYALIGQGIDPREYLSEKSLSFLNSLGTKYLTIYEKGKRPQGLKELNRNLDPNLDEVEDIYGLLKPWFRKAGYNKNALILLRPDKFVFGMTKGSGDKLVQELELRLDLSSVISPEKAKKLVSV</sequence>
<dbReference type="EMBL" id="AKWZ02000010">
    <property type="protein sequence ID" value="EPG73250.1"/>
    <property type="molecule type" value="Genomic_DNA"/>
</dbReference>
<dbReference type="OrthoDB" id="9766816at2"/>
<evidence type="ECO:0000313" key="3">
    <source>
        <dbReference type="EMBL" id="EPG73250.1"/>
    </source>
</evidence>
<keyword evidence="1" id="KW-0560">Oxidoreductase</keyword>
<evidence type="ECO:0000259" key="2">
    <source>
        <dbReference type="Pfam" id="PF01494"/>
    </source>
</evidence>
<dbReference type="InterPro" id="IPR002938">
    <property type="entry name" value="FAD-bd"/>
</dbReference>
<reference evidence="3" key="1">
    <citation type="submission" date="2013-04" db="EMBL/GenBank/DDBJ databases">
        <authorList>
            <person name="Harkins D.M."/>
            <person name="Durkin A.S."/>
            <person name="Selengut J.D."/>
            <person name="Sanka R."/>
            <person name="DePew J."/>
            <person name="Purushe J."/>
            <person name="Ahmed A."/>
            <person name="van der Linden H."/>
            <person name="Goris M.G.A."/>
            <person name="Hartskeerl R.A."/>
            <person name="Vinetz J.M."/>
            <person name="Sutton G.G."/>
            <person name="Nelson W.C."/>
            <person name="Fouts D.E."/>
        </authorList>
    </citation>
    <scope>NUCLEOTIDE SEQUENCE [LARGE SCALE GENOMIC DNA]</scope>
    <source>
        <strain evidence="3">BUT 6</strain>
    </source>
</reference>
<dbReference type="InterPro" id="IPR050631">
    <property type="entry name" value="PheA/TfdB_FAD_monoxygenase"/>
</dbReference>
<dbReference type="InterPro" id="IPR036188">
    <property type="entry name" value="FAD/NAD-bd_sf"/>
</dbReference>
<dbReference type="PANTHER" id="PTHR43476">
    <property type="entry name" value="3-(3-HYDROXY-PHENYL)PROPIONATE/3-HYDROXYCINNAMIC ACID HYDROXYLASE"/>
    <property type="match status" value="1"/>
</dbReference>
<dbReference type="Gene3D" id="3.30.70.2450">
    <property type="match status" value="1"/>
</dbReference>
<accession>S3V9Y1</accession>
<dbReference type="STRING" id="1193011.LEP1GSC058_4139"/>
<evidence type="ECO:0000313" key="4">
    <source>
        <dbReference type="Proteomes" id="UP000014540"/>
    </source>
</evidence>
<dbReference type="AlphaFoldDB" id="S3V9Y1"/>
<comment type="caution">
    <text evidence="3">The sequence shown here is derived from an EMBL/GenBank/DDBJ whole genome shotgun (WGS) entry which is preliminary data.</text>
</comment>
<dbReference type="SUPFAM" id="SSF51905">
    <property type="entry name" value="FAD/NAD(P)-binding domain"/>
    <property type="match status" value="1"/>
</dbReference>
<protein>
    <submittedName>
        <fullName evidence="3">3-(3-hydroxy-phenyl)propionate/3-hydroxycinnamic acid hydroxylase</fullName>
    </submittedName>
</protein>
<dbReference type="PRINTS" id="PR00420">
    <property type="entry name" value="RNGMNOXGNASE"/>
</dbReference>
<dbReference type="RefSeq" id="WP_016549738.1">
    <property type="nucleotide sequence ID" value="NZ_AKWZ02000010.1"/>
</dbReference>
<evidence type="ECO:0000256" key="1">
    <source>
        <dbReference type="ARBA" id="ARBA00023002"/>
    </source>
</evidence>
<dbReference type="GO" id="GO:0008688">
    <property type="term" value="F:3-(3-hydroxyphenyl)propionate hydroxylase activity"/>
    <property type="evidence" value="ECO:0007669"/>
    <property type="project" value="TreeGrafter"/>
</dbReference>
<dbReference type="GO" id="GO:0071949">
    <property type="term" value="F:FAD binding"/>
    <property type="evidence" value="ECO:0007669"/>
    <property type="project" value="InterPro"/>
</dbReference>